<protein>
    <recommendedName>
        <fullName evidence="2">DUF1833 domain-containing protein</fullName>
    </recommendedName>
</protein>
<evidence type="ECO:0008006" key="2">
    <source>
        <dbReference type="Google" id="ProtNLM"/>
    </source>
</evidence>
<dbReference type="AlphaFoldDB" id="A0A2H9TBN2"/>
<comment type="caution">
    <text evidence="1">The sequence shown here is derived from an EMBL/GenBank/DDBJ whole genome shotgun (WGS) entry which is preliminary data.</text>
</comment>
<sequence length="165" mass="18430">MTPAEKEAYSHADDTRITLYTLELNHPAFTEPLRIVCDNDPLEAPLEDGVEKATFMAFWFTITRPPISEEPDPALKIAVDNVSGYLTPYMDAASRSGKMVDVIFRPYLVDQSEDTVTLLRTIRLQVRNATASMTSVSITAAYVNPANLPFPKELYTADRFPGLSR</sequence>
<proteinExistence type="predicted"/>
<accession>A0A2H9TBN2</accession>
<evidence type="ECO:0000313" key="1">
    <source>
        <dbReference type="EMBL" id="PJE80652.1"/>
    </source>
</evidence>
<reference evidence="1" key="1">
    <citation type="journal article" date="2017" name="Appl. Environ. Microbiol.">
        <title>Molecular characterization of an Endozoicomonas-like organism causing infection in king scallop Pecten maximus L.</title>
        <authorList>
            <person name="Cano I."/>
            <person name="van Aerle R."/>
            <person name="Ross S."/>
            <person name="Verner-Jeffreys D.W."/>
            <person name="Paley R.K."/>
            <person name="Rimmer G."/>
            <person name="Ryder D."/>
            <person name="Hooper P."/>
            <person name="Stone D."/>
            <person name="Feist S.W."/>
        </authorList>
    </citation>
    <scope>NUCLEOTIDE SEQUENCE</scope>
</reference>
<organism evidence="1">
    <name type="scientific">invertebrate metagenome</name>
    <dbReference type="NCBI Taxonomy" id="1711999"/>
    <lineage>
        <taxon>unclassified sequences</taxon>
        <taxon>metagenomes</taxon>
        <taxon>organismal metagenomes</taxon>
    </lineage>
</organism>
<name>A0A2H9TBN2_9ZZZZ</name>
<dbReference type="Pfam" id="PF08875">
    <property type="entry name" value="DUF1833"/>
    <property type="match status" value="1"/>
</dbReference>
<dbReference type="InterPro" id="IPR014974">
    <property type="entry name" value="DUF1833"/>
</dbReference>
<gene>
    <name evidence="1" type="ORF">CI610_00313</name>
</gene>
<dbReference type="EMBL" id="NSIT01000009">
    <property type="protein sequence ID" value="PJE80652.1"/>
    <property type="molecule type" value="Genomic_DNA"/>
</dbReference>